<evidence type="ECO:0000313" key="1">
    <source>
        <dbReference type="EMBL" id="MBB3328459.1"/>
    </source>
</evidence>
<sequence length="157" mass="17823">MRRIAQDVTAAASRAHRVIDRPADLYAYGPSPPCGVQIVQERIHADDHSTLVRCRQADCDYQATVADHQVTQLALREGTWLTLTELVGALTNGGVPVTRDQIKDWADREGLPHEKRARTRWIHGHVQKNEVWTYRVGEVRDLAPRAQERRKRTALST</sequence>
<organism evidence="1 2">
    <name type="scientific">Microlunatus antarcticus</name>
    <dbReference type="NCBI Taxonomy" id="53388"/>
    <lineage>
        <taxon>Bacteria</taxon>
        <taxon>Bacillati</taxon>
        <taxon>Actinomycetota</taxon>
        <taxon>Actinomycetes</taxon>
        <taxon>Propionibacteriales</taxon>
        <taxon>Propionibacteriaceae</taxon>
        <taxon>Microlunatus</taxon>
    </lineage>
</organism>
<comment type="caution">
    <text evidence="1">The sequence shown here is derived from an EMBL/GenBank/DDBJ whole genome shotgun (WGS) entry which is preliminary data.</text>
</comment>
<dbReference type="AlphaFoldDB" id="A0A7W5P8B3"/>
<gene>
    <name evidence="1" type="ORF">FHX39_003403</name>
</gene>
<proteinExistence type="predicted"/>
<protein>
    <submittedName>
        <fullName evidence="1">Uncharacterized protein</fullName>
    </submittedName>
</protein>
<name>A0A7W5P8B3_9ACTN</name>
<keyword evidence="2" id="KW-1185">Reference proteome</keyword>
<dbReference type="Proteomes" id="UP000565572">
    <property type="component" value="Unassembled WGS sequence"/>
</dbReference>
<dbReference type="EMBL" id="JACHZG010000001">
    <property type="protein sequence ID" value="MBB3328459.1"/>
    <property type="molecule type" value="Genomic_DNA"/>
</dbReference>
<evidence type="ECO:0000313" key="2">
    <source>
        <dbReference type="Proteomes" id="UP000565572"/>
    </source>
</evidence>
<reference evidence="1 2" key="1">
    <citation type="submission" date="2020-08" db="EMBL/GenBank/DDBJ databases">
        <title>Sequencing the genomes of 1000 actinobacteria strains.</title>
        <authorList>
            <person name="Klenk H.-P."/>
        </authorList>
    </citation>
    <scope>NUCLEOTIDE SEQUENCE [LARGE SCALE GENOMIC DNA]</scope>
    <source>
        <strain evidence="1 2">DSM 11053</strain>
    </source>
</reference>
<accession>A0A7W5P8B3</accession>
<dbReference type="RefSeq" id="WP_183340339.1">
    <property type="nucleotide sequence ID" value="NZ_JACHZG010000001.1"/>
</dbReference>